<evidence type="ECO:0000256" key="2">
    <source>
        <dbReference type="ARBA" id="ARBA00022747"/>
    </source>
</evidence>
<dbReference type="InterPro" id="IPR044946">
    <property type="entry name" value="Restrct_endonuc_typeI_TRD_sf"/>
</dbReference>
<keyword evidence="2" id="KW-0680">Restriction system</keyword>
<reference evidence="5 6" key="1">
    <citation type="submission" date="2019-08" db="EMBL/GenBank/DDBJ databases">
        <title>Genomes of Antarctic Bizionia species.</title>
        <authorList>
            <person name="Bowman J.P."/>
        </authorList>
    </citation>
    <scope>NUCLEOTIDE SEQUENCE [LARGE SCALE GENOMIC DNA]</scope>
    <source>
        <strain evidence="5 6">APA-1</strain>
    </source>
</reference>
<comment type="caution">
    <text evidence="5">The sequence shown here is derived from an EMBL/GenBank/DDBJ whole genome shotgun (WGS) entry which is preliminary data.</text>
</comment>
<dbReference type="InterPro" id="IPR052021">
    <property type="entry name" value="Type-I_RS_S_subunit"/>
</dbReference>
<keyword evidence="5" id="KW-0540">Nuclease</keyword>
<keyword evidence="6" id="KW-1185">Reference proteome</keyword>
<dbReference type="GO" id="GO:0004519">
    <property type="term" value="F:endonuclease activity"/>
    <property type="evidence" value="ECO:0007669"/>
    <property type="project" value="UniProtKB-KW"/>
</dbReference>
<evidence type="ECO:0000256" key="1">
    <source>
        <dbReference type="ARBA" id="ARBA00010923"/>
    </source>
</evidence>
<dbReference type="GO" id="GO:0003677">
    <property type="term" value="F:DNA binding"/>
    <property type="evidence" value="ECO:0007669"/>
    <property type="project" value="UniProtKB-KW"/>
</dbReference>
<dbReference type="Gene3D" id="1.10.287.1120">
    <property type="entry name" value="Bipartite methylase S protein"/>
    <property type="match status" value="2"/>
</dbReference>
<dbReference type="EMBL" id="VSKL01000005">
    <property type="protein sequence ID" value="TYB71978.1"/>
    <property type="molecule type" value="Genomic_DNA"/>
</dbReference>
<gene>
    <name evidence="5" type="ORF">ES675_12485</name>
</gene>
<dbReference type="PANTHER" id="PTHR30408:SF12">
    <property type="entry name" value="TYPE I RESTRICTION ENZYME MJAVIII SPECIFICITY SUBUNIT"/>
    <property type="match status" value="1"/>
</dbReference>
<dbReference type="Proteomes" id="UP000324358">
    <property type="component" value="Unassembled WGS sequence"/>
</dbReference>
<organism evidence="5 6">
    <name type="scientific">Bizionia algoritergicola</name>
    <dbReference type="NCBI Taxonomy" id="291187"/>
    <lineage>
        <taxon>Bacteria</taxon>
        <taxon>Pseudomonadati</taxon>
        <taxon>Bacteroidota</taxon>
        <taxon>Flavobacteriia</taxon>
        <taxon>Flavobacteriales</taxon>
        <taxon>Flavobacteriaceae</taxon>
        <taxon>Bizionia</taxon>
    </lineage>
</organism>
<sequence length="398" mass="45736">MNNKKTKTVPELRFHEFKNLEEWKKKQFAKLFKIGCGRDYKHLGNGDIPVYGTGGYMLSVNDFLYDGKSACIGRKGTINKPMLLSGKFWTVDTLFYTHSFKDCSPEFVYLLFQNINWLTYNEAGGVPSLSRIIIDKIEVYIPKLEEQEKIVNFISSIDNLITAETAKLAHLKAHKKGLLQQLFPINGETTPQYRFPKFKNDGDWKETTLGNVAKFRRGSFPQPYGRSEWYDDENGIPFVQVYDVDTNLKLKPKTKRKISDIAAKQSVYIKKGTVIITIQGSIGRVAITQYDAYIDRTLLLFEEFYTQIDKLFFAYVIQILFEIEKQKAPGGIIKTITKEVLTSFNIYIPEIEEQLKIAQCLFSLDELITAQAENIKALKKHKKGLLQQLFPDVNDVEA</sequence>
<feature type="domain" description="Type I restriction modification DNA specificity" evidence="4">
    <location>
        <begin position="21"/>
        <end position="172"/>
    </location>
</feature>
<keyword evidence="5" id="KW-0378">Hydrolase</keyword>
<feature type="domain" description="Type I restriction modification DNA specificity" evidence="4">
    <location>
        <begin position="203"/>
        <end position="376"/>
    </location>
</feature>
<dbReference type="Pfam" id="PF01420">
    <property type="entry name" value="Methylase_S"/>
    <property type="match status" value="2"/>
</dbReference>
<proteinExistence type="inferred from homology"/>
<evidence type="ECO:0000256" key="3">
    <source>
        <dbReference type="ARBA" id="ARBA00023125"/>
    </source>
</evidence>
<keyword evidence="5" id="KW-0255">Endonuclease</keyword>
<dbReference type="GO" id="GO:0009307">
    <property type="term" value="P:DNA restriction-modification system"/>
    <property type="evidence" value="ECO:0007669"/>
    <property type="project" value="UniProtKB-KW"/>
</dbReference>
<dbReference type="InterPro" id="IPR000055">
    <property type="entry name" value="Restrct_endonuc_typeI_TRD"/>
</dbReference>
<dbReference type="CDD" id="cd17270">
    <property type="entry name" value="RMtype1_S_Sba223ORF3470P-TRD1-CR1_like"/>
    <property type="match status" value="1"/>
</dbReference>
<dbReference type="CDD" id="cd17288">
    <property type="entry name" value="RMtype1_S_LlaAI06ORF1089P_TRD1-CR1_like"/>
    <property type="match status" value="1"/>
</dbReference>
<dbReference type="PANTHER" id="PTHR30408">
    <property type="entry name" value="TYPE-1 RESTRICTION ENZYME ECOKI SPECIFICITY PROTEIN"/>
    <property type="match status" value="1"/>
</dbReference>
<dbReference type="AlphaFoldDB" id="A0A5D0QU69"/>
<evidence type="ECO:0000313" key="6">
    <source>
        <dbReference type="Proteomes" id="UP000324358"/>
    </source>
</evidence>
<dbReference type="Gene3D" id="3.90.220.20">
    <property type="entry name" value="DNA methylase specificity domains"/>
    <property type="match status" value="2"/>
</dbReference>
<dbReference type="OrthoDB" id="667970at2"/>
<dbReference type="SUPFAM" id="SSF116734">
    <property type="entry name" value="DNA methylase specificity domain"/>
    <property type="match status" value="2"/>
</dbReference>
<evidence type="ECO:0000313" key="5">
    <source>
        <dbReference type="EMBL" id="TYB71978.1"/>
    </source>
</evidence>
<name>A0A5D0QU69_9FLAO</name>
<comment type="similarity">
    <text evidence="1">Belongs to the type-I restriction system S methylase family.</text>
</comment>
<accession>A0A5D0QU69</accession>
<keyword evidence="3" id="KW-0238">DNA-binding</keyword>
<evidence type="ECO:0000259" key="4">
    <source>
        <dbReference type="Pfam" id="PF01420"/>
    </source>
</evidence>
<dbReference type="RefSeq" id="WP_066253076.1">
    <property type="nucleotide sequence ID" value="NZ_VSKL01000005.1"/>
</dbReference>
<protein>
    <submittedName>
        <fullName evidence="5">Restriction endonuclease subunit S</fullName>
    </submittedName>
</protein>